<dbReference type="InterPro" id="IPR021734">
    <property type="entry name" value="DUF3303"/>
</dbReference>
<gene>
    <name evidence="7" type="ORF">GHK62_29355</name>
</gene>
<dbReference type="Gene3D" id="2.60.40.650">
    <property type="match status" value="1"/>
</dbReference>
<dbReference type="Gene3D" id="3.90.420.10">
    <property type="entry name" value="Oxidoreductase, molybdopterin-binding domain"/>
    <property type="match status" value="1"/>
</dbReference>
<dbReference type="PANTHER" id="PTHR19372:SF7">
    <property type="entry name" value="SULFITE OXIDASE, MITOCHONDRIAL"/>
    <property type="match status" value="1"/>
</dbReference>
<evidence type="ECO:0000259" key="6">
    <source>
        <dbReference type="Pfam" id="PF03404"/>
    </source>
</evidence>
<dbReference type="AlphaFoldDB" id="A0A6N7LM31"/>
<comment type="cofactor">
    <cofactor evidence="1">
        <name>Mo-molybdopterin</name>
        <dbReference type="ChEBI" id="CHEBI:71302"/>
    </cofactor>
</comment>
<name>A0A6N7LM31_SINTE</name>
<dbReference type="InterPro" id="IPR008335">
    <property type="entry name" value="Mopterin_OxRdtase_euk"/>
</dbReference>
<sequence length="464" mass="50502">MPLFIVRHQHSPEACPARDPAMGAMLLNHLSRPSAARHGVAIKGEAVVRGAHSLFFIAEAADEAVLQAFLTPFRQAGEVEVMPASTCAEVVASGGCDAHPTQVSTTSLDPADACQDAIEAGLVVHSAYPLNGETSVRDLAGGAVMPNGRFYLRNHFDIPKLDGESYRLSVGGMVERPLSLRMRDLHNLHAESLVVTLECAGNGRSLFDPAVPGEPWGLGAVSTAEWTGVPLIEVLERAGLRPGATELTFRGADGGLVDGHDTPIRFERGLSFDQIREAGALLAYEMNGEPLSSPHGYPLRLIVPGWYAVACVKWLTEIVVSDKPCEAYYQTEKYWYEWVRNGRDERAPVTLMNVRALIASPDRGESLPRGETAIRGVAWSGAGSICRVEVSLNGGPWHEARLLGERRPGAWQWWELITRLDRIGPLAVRARATDMSGRIQPERAEWNRMGYGNNSIHSVAARVI</sequence>
<protein>
    <submittedName>
        <fullName evidence="7">Molybdopterin-dependent oxidoreductase</fullName>
    </submittedName>
</protein>
<evidence type="ECO:0000256" key="4">
    <source>
        <dbReference type="ARBA" id="ARBA00023002"/>
    </source>
</evidence>
<dbReference type="PANTHER" id="PTHR19372">
    <property type="entry name" value="SULFITE REDUCTASE"/>
    <property type="match status" value="1"/>
</dbReference>
<dbReference type="Pfam" id="PF11746">
    <property type="entry name" value="DUF3303"/>
    <property type="match status" value="1"/>
</dbReference>
<dbReference type="GO" id="GO:0008482">
    <property type="term" value="F:sulfite oxidase activity"/>
    <property type="evidence" value="ECO:0007669"/>
    <property type="project" value="TreeGrafter"/>
</dbReference>
<dbReference type="InterPro" id="IPR014756">
    <property type="entry name" value="Ig_E-set"/>
</dbReference>
<dbReference type="SUPFAM" id="SSF81296">
    <property type="entry name" value="E set domains"/>
    <property type="match status" value="1"/>
</dbReference>
<dbReference type="CDD" id="cd02110">
    <property type="entry name" value="SO_family_Moco_dimer"/>
    <property type="match status" value="1"/>
</dbReference>
<comment type="caution">
    <text evidence="7">The sequence shown here is derived from an EMBL/GenBank/DDBJ whole genome shotgun (WGS) entry which is preliminary data.</text>
</comment>
<evidence type="ECO:0000256" key="3">
    <source>
        <dbReference type="ARBA" id="ARBA00022723"/>
    </source>
</evidence>
<dbReference type="Pfam" id="PF03404">
    <property type="entry name" value="Mo-co_dimer"/>
    <property type="match status" value="1"/>
</dbReference>
<proteinExistence type="predicted"/>
<dbReference type="GO" id="GO:0020037">
    <property type="term" value="F:heme binding"/>
    <property type="evidence" value="ECO:0007669"/>
    <property type="project" value="TreeGrafter"/>
</dbReference>
<dbReference type="RefSeq" id="WP_153442467.1">
    <property type="nucleotide sequence ID" value="NZ_JACIGA010000001.1"/>
</dbReference>
<dbReference type="GO" id="GO:0043546">
    <property type="term" value="F:molybdopterin cofactor binding"/>
    <property type="evidence" value="ECO:0007669"/>
    <property type="project" value="TreeGrafter"/>
</dbReference>
<dbReference type="Pfam" id="PF00174">
    <property type="entry name" value="Oxidored_molyb"/>
    <property type="match status" value="1"/>
</dbReference>
<dbReference type="InterPro" id="IPR005066">
    <property type="entry name" value="MoCF_OxRdtse_dimer"/>
</dbReference>
<feature type="domain" description="Oxidoreductase molybdopterin-binding" evidence="5">
    <location>
        <begin position="155"/>
        <end position="329"/>
    </location>
</feature>
<dbReference type="InterPro" id="IPR036374">
    <property type="entry name" value="OxRdtase_Mopterin-bd_sf"/>
</dbReference>
<dbReference type="PRINTS" id="PR00407">
    <property type="entry name" value="EUMOPTERIN"/>
</dbReference>
<dbReference type="InterPro" id="IPR000572">
    <property type="entry name" value="OxRdtase_Mopterin-bd_dom"/>
</dbReference>
<accession>A0A6N7LM31</accession>
<dbReference type="Proteomes" id="UP000439983">
    <property type="component" value="Unassembled WGS sequence"/>
</dbReference>
<keyword evidence="3" id="KW-0479">Metal-binding</keyword>
<keyword evidence="2" id="KW-0500">Molybdenum</keyword>
<dbReference type="SUPFAM" id="SSF56524">
    <property type="entry name" value="Oxidoreductase molybdopterin-binding domain"/>
    <property type="match status" value="1"/>
</dbReference>
<evidence type="ECO:0000256" key="1">
    <source>
        <dbReference type="ARBA" id="ARBA00001924"/>
    </source>
</evidence>
<feature type="domain" description="Moybdenum cofactor oxidoreductase dimerisation" evidence="6">
    <location>
        <begin position="350"/>
        <end position="461"/>
    </location>
</feature>
<dbReference type="OrthoDB" id="9795587at2"/>
<evidence type="ECO:0000313" key="8">
    <source>
        <dbReference type="Proteomes" id="UP000439983"/>
    </source>
</evidence>
<evidence type="ECO:0000259" key="5">
    <source>
        <dbReference type="Pfam" id="PF00174"/>
    </source>
</evidence>
<keyword evidence="4" id="KW-0560">Oxidoreductase</keyword>
<organism evidence="7 8">
    <name type="scientific">Sinorhizobium terangae</name>
    <dbReference type="NCBI Taxonomy" id="110322"/>
    <lineage>
        <taxon>Bacteria</taxon>
        <taxon>Pseudomonadati</taxon>
        <taxon>Pseudomonadota</taxon>
        <taxon>Alphaproteobacteria</taxon>
        <taxon>Hyphomicrobiales</taxon>
        <taxon>Rhizobiaceae</taxon>
        <taxon>Sinorhizobium/Ensifer group</taxon>
        <taxon>Sinorhizobium</taxon>
    </lineage>
</organism>
<dbReference type="GO" id="GO:0030151">
    <property type="term" value="F:molybdenum ion binding"/>
    <property type="evidence" value="ECO:0007669"/>
    <property type="project" value="InterPro"/>
</dbReference>
<dbReference type="GO" id="GO:0006790">
    <property type="term" value="P:sulfur compound metabolic process"/>
    <property type="evidence" value="ECO:0007669"/>
    <property type="project" value="TreeGrafter"/>
</dbReference>
<reference evidence="7 8" key="1">
    <citation type="journal article" date="2013" name="Genome Biol.">
        <title>Comparative genomics of the core and accessory genomes of 48 Sinorhizobium strains comprising five genospecies.</title>
        <authorList>
            <person name="Sugawara M."/>
            <person name="Epstein B."/>
            <person name="Badgley B.D."/>
            <person name="Unno T."/>
            <person name="Xu L."/>
            <person name="Reese J."/>
            <person name="Gyaneshwar P."/>
            <person name="Denny R."/>
            <person name="Mudge J."/>
            <person name="Bharti A.K."/>
            <person name="Farmer A.D."/>
            <person name="May G.D."/>
            <person name="Woodward J.E."/>
            <person name="Medigue C."/>
            <person name="Vallenet D."/>
            <person name="Lajus A."/>
            <person name="Rouy Z."/>
            <person name="Martinez-Vaz B."/>
            <person name="Tiffin P."/>
            <person name="Young N.D."/>
            <person name="Sadowsky M.J."/>
        </authorList>
    </citation>
    <scope>NUCLEOTIDE SEQUENCE [LARGE SCALE GENOMIC DNA]</scope>
    <source>
        <strain evidence="7 8">USDA4894</strain>
    </source>
</reference>
<evidence type="ECO:0000256" key="2">
    <source>
        <dbReference type="ARBA" id="ARBA00022505"/>
    </source>
</evidence>
<evidence type="ECO:0000313" key="7">
    <source>
        <dbReference type="EMBL" id="MQX18696.1"/>
    </source>
</evidence>
<keyword evidence="8" id="KW-1185">Reference proteome</keyword>
<dbReference type="EMBL" id="WITC01000124">
    <property type="protein sequence ID" value="MQX18696.1"/>
    <property type="molecule type" value="Genomic_DNA"/>
</dbReference>